<sequence>MVAFLKKPQGNKDFHQIVEFLNASHIRYALTENPTIYVSLINQFWRTASARTLDNGKIELNTTVDGQDKTITEASVRRHLNWKTKTRTRKIGIRIPQSNVPSSVADENITKEMHDGLGRATTTASSLEAEQSSGNISKTQTKATQYGPSYPRTSSKGGHGCHVTIRNSPVQARPERLSNFPNEPPLGEGNTSRSGEGSMQLLELMDICTKLSDKVTTLENELKSTKAVYNKAFITLTKRVKKLEKKLKHKR</sequence>
<comment type="caution">
    <text evidence="2">The sequence shown here is derived from an EMBL/GenBank/DDBJ whole genome shotgun (WGS) entry which is preliminary data.</text>
</comment>
<dbReference type="EMBL" id="BKCJ010357216">
    <property type="protein sequence ID" value="GFA02333.1"/>
    <property type="molecule type" value="Genomic_DNA"/>
</dbReference>
<protein>
    <recommendedName>
        <fullName evidence="3">Xylulose kinase-1</fullName>
    </recommendedName>
</protein>
<proteinExistence type="predicted"/>
<evidence type="ECO:0000256" key="1">
    <source>
        <dbReference type="SAM" id="MobiDB-lite"/>
    </source>
</evidence>
<evidence type="ECO:0008006" key="3">
    <source>
        <dbReference type="Google" id="ProtNLM"/>
    </source>
</evidence>
<accession>A0A699J0P1</accession>
<evidence type="ECO:0000313" key="2">
    <source>
        <dbReference type="EMBL" id="GFA02333.1"/>
    </source>
</evidence>
<dbReference type="AlphaFoldDB" id="A0A699J0P1"/>
<feature type="region of interest" description="Disordered" evidence="1">
    <location>
        <begin position="119"/>
        <end position="196"/>
    </location>
</feature>
<gene>
    <name evidence="2" type="ORF">Tci_574305</name>
</gene>
<reference evidence="2" key="1">
    <citation type="journal article" date="2019" name="Sci. Rep.">
        <title>Draft genome of Tanacetum cinerariifolium, the natural source of mosquito coil.</title>
        <authorList>
            <person name="Yamashiro T."/>
            <person name="Shiraishi A."/>
            <person name="Satake H."/>
            <person name="Nakayama K."/>
        </authorList>
    </citation>
    <scope>NUCLEOTIDE SEQUENCE</scope>
</reference>
<name>A0A699J0P1_TANCI</name>
<feature type="compositionally biased region" description="Polar residues" evidence="1">
    <location>
        <begin position="120"/>
        <end position="156"/>
    </location>
</feature>
<organism evidence="2">
    <name type="scientific">Tanacetum cinerariifolium</name>
    <name type="common">Dalmatian daisy</name>
    <name type="synonym">Chrysanthemum cinerariifolium</name>
    <dbReference type="NCBI Taxonomy" id="118510"/>
    <lineage>
        <taxon>Eukaryota</taxon>
        <taxon>Viridiplantae</taxon>
        <taxon>Streptophyta</taxon>
        <taxon>Embryophyta</taxon>
        <taxon>Tracheophyta</taxon>
        <taxon>Spermatophyta</taxon>
        <taxon>Magnoliopsida</taxon>
        <taxon>eudicotyledons</taxon>
        <taxon>Gunneridae</taxon>
        <taxon>Pentapetalae</taxon>
        <taxon>asterids</taxon>
        <taxon>campanulids</taxon>
        <taxon>Asterales</taxon>
        <taxon>Asteraceae</taxon>
        <taxon>Asteroideae</taxon>
        <taxon>Anthemideae</taxon>
        <taxon>Anthemidinae</taxon>
        <taxon>Tanacetum</taxon>
    </lineage>
</organism>